<dbReference type="OrthoDB" id="272985at2759"/>
<gene>
    <name evidence="2" type="ORF">APLA_LOCUS16872</name>
</gene>
<dbReference type="GO" id="GO:0007032">
    <property type="term" value="P:endosome organization"/>
    <property type="evidence" value="ECO:0007669"/>
    <property type="project" value="TreeGrafter"/>
</dbReference>
<evidence type="ECO:0000313" key="2">
    <source>
        <dbReference type="EMBL" id="CAB3259957.1"/>
    </source>
</evidence>
<dbReference type="AlphaFoldDB" id="A0A8S1BMJ0"/>
<dbReference type="Pfam" id="PF10266">
    <property type="entry name" value="Strumpellin"/>
    <property type="match status" value="1"/>
</dbReference>
<proteinExistence type="inferred from homology"/>
<evidence type="ECO:0000256" key="1">
    <source>
        <dbReference type="ARBA" id="ARBA00006224"/>
    </source>
</evidence>
<dbReference type="EMBL" id="CADEBD010000745">
    <property type="protein sequence ID" value="CAB3259957.1"/>
    <property type="molecule type" value="Genomic_DNA"/>
</dbReference>
<dbReference type="GO" id="GO:0051125">
    <property type="term" value="P:regulation of actin nucleation"/>
    <property type="evidence" value="ECO:0007669"/>
    <property type="project" value="TreeGrafter"/>
</dbReference>
<dbReference type="PANTHER" id="PTHR15691">
    <property type="entry name" value="WASH COMPLEX SUBUNIT 5"/>
    <property type="match status" value="1"/>
</dbReference>
<evidence type="ECO:0000313" key="3">
    <source>
        <dbReference type="Proteomes" id="UP000494256"/>
    </source>
</evidence>
<comment type="similarity">
    <text evidence="1">Belongs to the strumpellin family.</text>
</comment>
<dbReference type="InterPro" id="IPR019393">
    <property type="entry name" value="WASH_strumpellin"/>
</dbReference>
<sequence>MKAFIAEDNLCAQNLLKLVSHGNAIVAEILRLKDHKPATYLLDSKETQQKYQDVIMDFSYFKISDFQEKKINTSSKLQDLDDELKEKYIELINRFYLLFENIYQYIVDLNSFIEQLNDNTFIQQNMETVMKDVEGKQLLCESLYLYGAMLLLCDLYIPGPLRERLLVAFYRYSTSQSQSNIDDVCKLLRDTGYDQLNGKRPADYPVEYYSRVTIRPDFIEKVIGKLRSEDIYNQLAVYTIPEHQASALATQASMLVVCLFFTPRYLHTDTSRMREIVDKFFPSNWVVPIYMGVTINIIDYWENFKAAKSALNNTCNGKMVRDFFAKRGGSIPMLTNKTHQLLKEGTLTDDFVLDNINKILNLLLNSNLVLRWLLLHNTDVIFYDHNRKSKQLKDIVLKETNYDPLKILELMISTAELELKVREILNKLLENRIESWNANKALAIEAIDSLSELFSGAKHITKIQENEQLKLWFHNIAKQVASLGDPISSKSIKKVTQLIQALDEVEEFHGIKSTSTIVQFLSESKEALRNLLRAASLKEDSLVTLETIADVSYAWCTIDTYTKYMQDSIKENPAVTSRLRALFLKLASAMEIPLLRINQAHSDDLVSVSQYYSNELIKYIQKVLQIIPEMVFSIVEKIIDLQTWAIKEIPTRLEKEKLREYAQLEHRMEVAKLTHSASTFTTGILDMRSTLVGVIRVDPAKLLEEGLLKELDRHIGKKFEQFLEPQKKYQPTAANLLSRLQKLAESMDGYRRSLEYIQDYINIHGLRIWQKQIAAIINRSVIKEISYRKGVTLYSPSAGFMGSLARQIPQLLDARCCTYVSICGAWYDVKTQNEIMNNKTFAKLNDAIGVVGLHGLDTLYGFMIKNQMQYVQDIFGSNSDKMAVGVMSADMKEIEPIIAKGQKVFQQLSDVIVLIGTIQIIRRHIAYQLNTNCKFDSAQLEALLRTMNESIINELKTSVNSKTKPKVSSQLIFKLEEHLVRCGIYEPYEKIYVKNAPEILNADIGRILVVLLISQLPKLQICYTTGDLVTKRVGENVDGYPLLVGIYTLLRQTKSENLNTFIDLLCTFVRLKHSEQSSDVSCIIRILQLFCETFNYPLNKLEDKLPMILLTLQK</sequence>
<dbReference type="Proteomes" id="UP000494256">
    <property type="component" value="Unassembled WGS sequence"/>
</dbReference>
<reference evidence="2 3" key="1">
    <citation type="submission" date="2020-04" db="EMBL/GenBank/DDBJ databases">
        <authorList>
            <person name="Wallbank WR R."/>
            <person name="Pardo Diaz C."/>
            <person name="Kozak K."/>
            <person name="Martin S."/>
            <person name="Jiggins C."/>
            <person name="Moest M."/>
            <person name="Warren A I."/>
            <person name="Byers J.R.P. K."/>
            <person name="Montejo-Kovacevich G."/>
            <person name="Yen C E."/>
        </authorList>
    </citation>
    <scope>NUCLEOTIDE SEQUENCE [LARGE SCALE GENOMIC DNA]</scope>
</reference>
<name>A0A8S1BMJ0_ARCPL</name>
<accession>A0A8S1BMJ0</accession>
<organism evidence="2 3">
    <name type="scientific">Arctia plantaginis</name>
    <name type="common">Wood tiger moth</name>
    <name type="synonym">Phalaena plantaginis</name>
    <dbReference type="NCBI Taxonomy" id="874455"/>
    <lineage>
        <taxon>Eukaryota</taxon>
        <taxon>Metazoa</taxon>
        <taxon>Ecdysozoa</taxon>
        <taxon>Arthropoda</taxon>
        <taxon>Hexapoda</taxon>
        <taxon>Insecta</taxon>
        <taxon>Pterygota</taxon>
        <taxon>Neoptera</taxon>
        <taxon>Endopterygota</taxon>
        <taxon>Lepidoptera</taxon>
        <taxon>Glossata</taxon>
        <taxon>Ditrysia</taxon>
        <taxon>Noctuoidea</taxon>
        <taxon>Erebidae</taxon>
        <taxon>Arctiinae</taxon>
        <taxon>Arctia</taxon>
    </lineage>
</organism>
<dbReference type="GO" id="GO:0140285">
    <property type="term" value="P:endosome fission"/>
    <property type="evidence" value="ECO:0007669"/>
    <property type="project" value="TreeGrafter"/>
</dbReference>
<dbReference type="PANTHER" id="PTHR15691:SF6">
    <property type="entry name" value="WASH COMPLEX SUBUNIT 5"/>
    <property type="match status" value="1"/>
</dbReference>
<dbReference type="GO" id="GO:0030041">
    <property type="term" value="P:actin filament polymerization"/>
    <property type="evidence" value="ECO:0007669"/>
    <property type="project" value="TreeGrafter"/>
</dbReference>
<dbReference type="GO" id="GO:0005768">
    <property type="term" value="C:endosome"/>
    <property type="evidence" value="ECO:0007669"/>
    <property type="project" value="TreeGrafter"/>
</dbReference>
<dbReference type="GO" id="GO:0071203">
    <property type="term" value="C:WASH complex"/>
    <property type="evidence" value="ECO:0007669"/>
    <property type="project" value="InterPro"/>
</dbReference>
<evidence type="ECO:0008006" key="4">
    <source>
        <dbReference type="Google" id="ProtNLM"/>
    </source>
</evidence>
<comment type="caution">
    <text evidence="2">The sequence shown here is derived from an EMBL/GenBank/DDBJ whole genome shotgun (WGS) entry which is preliminary data.</text>
</comment>
<protein>
    <recommendedName>
        <fullName evidence="4">WASH complex subunit strumpellin</fullName>
    </recommendedName>
</protein>